<accession>A0ABM7YVP0</accession>
<dbReference type="Proteomes" id="UP001055453">
    <property type="component" value="Chromosome"/>
</dbReference>
<proteinExistence type="predicted"/>
<evidence type="ECO:0000313" key="1">
    <source>
        <dbReference type="EMBL" id="BDI14687.1"/>
    </source>
</evidence>
<gene>
    <name evidence="1" type="ORF">ANSO36C_04890</name>
</gene>
<keyword evidence="2" id="KW-1185">Reference proteome</keyword>
<reference evidence="1" key="1">
    <citation type="submission" date="2022-04" db="EMBL/GenBank/DDBJ databases">
        <title>Complete genome sequence of a cyanobacterium, Nostoc sp. SO-36, isolated in Antarctica.</title>
        <authorList>
            <person name="Kanesaki Y."/>
            <person name="Effendi D."/>
            <person name="Sakamoto T."/>
            <person name="Ohtani S."/>
            <person name="Awai K."/>
        </authorList>
    </citation>
    <scope>NUCLEOTIDE SEQUENCE</scope>
    <source>
        <strain evidence="1">SO-36</strain>
    </source>
</reference>
<sequence length="83" mass="8980">MGRLTVANNFELVEMRSDRGQMYAAGAITLGGPYAAVDSFLGLQYAALVAVDGLASARAPGVHRLNIISSFRQWLKWVLNQSP</sequence>
<evidence type="ECO:0000313" key="2">
    <source>
        <dbReference type="Proteomes" id="UP001055453"/>
    </source>
</evidence>
<dbReference type="EMBL" id="AP025732">
    <property type="protein sequence ID" value="BDI14687.1"/>
    <property type="molecule type" value="Genomic_DNA"/>
</dbReference>
<organism evidence="1 2">
    <name type="scientific">Nostoc cf. commune SO-36</name>
    <dbReference type="NCBI Taxonomy" id="449208"/>
    <lineage>
        <taxon>Bacteria</taxon>
        <taxon>Bacillati</taxon>
        <taxon>Cyanobacteriota</taxon>
        <taxon>Cyanophyceae</taxon>
        <taxon>Nostocales</taxon>
        <taxon>Nostocaceae</taxon>
        <taxon>Nostoc</taxon>
    </lineage>
</organism>
<evidence type="ECO:0008006" key="3">
    <source>
        <dbReference type="Google" id="ProtNLM"/>
    </source>
</evidence>
<protein>
    <recommendedName>
        <fullName evidence="3">Peptidase S1 domain-containing protein</fullName>
    </recommendedName>
</protein>
<name>A0ABM7YVP0_NOSCO</name>